<dbReference type="GeneID" id="37877826"/>
<reference evidence="3" key="1">
    <citation type="submission" date="2017-11" db="EMBL/GenBank/DDBJ databases">
        <title>Phenotypic and genomic properties of facultatively anaerobic sulfur-reducing natronoarchaea from hypersaline soda lakes.</title>
        <authorList>
            <person name="Sorokin D.Y."/>
            <person name="Kublanov I.V."/>
            <person name="Roman P."/>
            <person name="Sinninghe Damste J.S."/>
            <person name="Golyshin P.N."/>
            <person name="Rojo D."/>
            <person name="Ciordia S."/>
            <person name="Mena M.D.C."/>
            <person name="Ferrer M."/>
            <person name="Messina E."/>
            <person name="Smedile F."/>
            <person name="La Spada G."/>
            <person name="La Cono V."/>
            <person name="Yakimov M.M."/>
        </authorList>
    </citation>
    <scope>NUCLEOTIDE SEQUENCE [LARGE SCALE GENOMIC DNA]</scope>
    <source>
        <strain evidence="3">AArc-Sl</strain>
    </source>
</reference>
<evidence type="ECO:0000256" key="1">
    <source>
        <dbReference type="SAM" id="Phobius"/>
    </source>
</evidence>
<keyword evidence="1" id="KW-0472">Membrane</keyword>
<keyword evidence="1" id="KW-1133">Transmembrane helix</keyword>
<evidence type="ECO:0000313" key="2">
    <source>
        <dbReference type="EMBL" id="AUX09102.1"/>
    </source>
</evidence>
<organism evidence="2 3">
    <name type="scientific">Halalkaliarchaeum desulfuricum</name>
    <dbReference type="NCBI Taxonomy" id="2055893"/>
    <lineage>
        <taxon>Archaea</taxon>
        <taxon>Methanobacteriati</taxon>
        <taxon>Methanobacteriota</taxon>
        <taxon>Stenosarchaea group</taxon>
        <taxon>Halobacteria</taxon>
        <taxon>Halobacteriales</taxon>
        <taxon>Haloferacaceae</taxon>
        <taxon>Halalkaliarchaeum</taxon>
    </lineage>
</organism>
<dbReference type="EMBL" id="CP025066">
    <property type="protein sequence ID" value="AUX09102.1"/>
    <property type="molecule type" value="Genomic_DNA"/>
</dbReference>
<dbReference type="AlphaFoldDB" id="A0A343TJ30"/>
<dbReference type="KEGG" id="hdf:AArcSl_1473"/>
<feature type="transmembrane region" description="Helical" evidence="1">
    <location>
        <begin position="6"/>
        <end position="26"/>
    </location>
</feature>
<name>A0A343TJ30_9EURY</name>
<dbReference type="Pfam" id="PF23954">
    <property type="entry name" value="DUF7283"/>
    <property type="match status" value="1"/>
</dbReference>
<protein>
    <submittedName>
        <fullName evidence="2">Uncharacterized protein</fullName>
    </submittedName>
</protein>
<sequence length="170" mass="17092">MFELPIDAWYVWIGVAAASVVVFGLASTFPTAPPPDAGGVAETVDEVAAGSAPASATHAVEADRIAVHPNGLRLGGDGGETTAAFAFGPVTPATEDPLKSVLEGAPASDVFERPEAFQQAAIEAGAGSDAAVGSGSGADADADELDWHATDGTVRVRQVHWGSVRVTLVG</sequence>
<dbReference type="InterPro" id="IPR055707">
    <property type="entry name" value="DUF7283"/>
</dbReference>
<dbReference type="RefSeq" id="WP_119817145.1">
    <property type="nucleotide sequence ID" value="NZ_CP025066.1"/>
</dbReference>
<evidence type="ECO:0000313" key="3">
    <source>
        <dbReference type="Proteomes" id="UP000263012"/>
    </source>
</evidence>
<dbReference type="OrthoDB" id="157493at2157"/>
<proteinExistence type="predicted"/>
<keyword evidence="1" id="KW-0812">Transmembrane</keyword>
<gene>
    <name evidence="2" type="ORF">AArcSl_1473</name>
</gene>
<dbReference type="Proteomes" id="UP000263012">
    <property type="component" value="Chromosome"/>
</dbReference>
<accession>A0A343TJ30</accession>
<keyword evidence="3" id="KW-1185">Reference proteome</keyword>